<dbReference type="InterPro" id="IPR051120">
    <property type="entry name" value="ABC_AA/LPS_Transport"/>
</dbReference>
<keyword evidence="4" id="KW-0472">Membrane</keyword>
<dbReference type="Gene3D" id="3.40.50.300">
    <property type="entry name" value="P-loop containing nucleotide triphosphate hydrolases"/>
    <property type="match status" value="1"/>
</dbReference>
<dbReference type="Pfam" id="PF00005">
    <property type="entry name" value="ABC_tran"/>
    <property type="match status" value="1"/>
</dbReference>
<keyword evidence="4" id="KW-0812">Transmembrane</keyword>
<evidence type="ECO:0000313" key="6">
    <source>
        <dbReference type="EMBL" id="NGX95036.1"/>
    </source>
</evidence>
<feature type="transmembrane region" description="Helical" evidence="4">
    <location>
        <begin position="20"/>
        <end position="41"/>
    </location>
</feature>
<evidence type="ECO:0000256" key="4">
    <source>
        <dbReference type="SAM" id="Phobius"/>
    </source>
</evidence>
<dbReference type="EMBL" id="JAAMRR010000378">
    <property type="protein sequence ID" value="NGX95036.1"/>
    <property type="molecule type" value="Genomic_DNA"/>
</dbReference>
<accession>A0A7C9RHK7</accession>
<dbReference type="GO" id="GO:0016887">
    <property type="term" value="F:ATP hydrolysis activity"/>
    <property type="evidence" value="ECO:0007669"/>
    <property type="project" value="InterPro"/>
</dbReference>
<dbReference type="Proteomes" id="UP000480266">
    <property type="component" value="Unassembled WGS sequence"/>
</dbReference>
<evidence type="ECO:0000259" key="5">
    <source>
        <dbReference type="PROSITE" id="PS50893"/>
    </source>
</evidence>
<evidence type="ECO:0000256" key="2">
    <source>
        <dbReference type="ARBA" id="ARBA00022741"/>
    </source>
</evidence>
<organism evidence="6 7">
    <name type="scientific">Candidatus Afipia apatlaquensis</name>
    <dbReference type="NCBI Taxonomy" id="2712852"/>
    <lineage>
        <taxon>Bacteria</taxon>
        <taxon>Pseudomonadati</taxon>
        <taxon>Pseudomonadota</taxon>
        <taxon>Alphaproteobacteria</taxon>
        <taxon>Hyphomicrobiales</taxon>
        <taxon>Nitrobacteraceae</taxon>
        <taxon>Afipia</taxon>
    </lineage>
</organism>
<dbReference type="SUPFAM" id="SSF52540">
    <property type="entry name" value="P-loop containing nucleoside triphosphate hydrolases"/>
    <property type="match status" value="1"/>
</dbReference>
<dbReference type="GO" id="GO:0005886">
    <property type="term" value="C:plasma membrane"/>
    <property type="evidence" value="ECO:0007669"/>
    <property type="project" value="TreeGrafter"/>
</dbReference>
<dbReference type="AlphaFoldDB" id="A0A7C9RHK7"/>
<keyword evidence="4" id="KW-1133">Transmembrane helix</keyword>
<dbReference type="GO" id="GO:0005524">
    <property type="term" value="F:ATP binding"/>
    <property type="evidence" value="ECO:0007669"/>
    <property type="project" value="UniProtKB-KW"/>
</dbReference>
<proteinExistence type="predicted"/>
<comment type="caution">
    <text evidence="6">The sequence shown here is derived from an EMBL/GenBank/DDBJ whole genome shotgun (WGS) entry which is preliminary data.</text>
</comment>
<dbReference type="PANTHER" id="PTHR45772:SF1">
    <property type="entry name" value="ABC TRANSPORTER ATP-BINDING PROTEIN"/>
    <property type="match status" value="1"/>
</dbReference>
<dbReference type="InterPro" id="IPR027417">
    <property type="entry name" value="P-loop_NTPase"/>
</dbReference>
<keyword evidence="1" id="KW-0813">Transport</keyword>
<name>A0A7C9RHK7_9BRAD</name>
<dbReference type="PANTHER" id="PTHR45772">
    <property type="entry name" value="CONSERVED COMPONENT OF ABC TRANSPORTER FOR NATURAL AMINO ACIDS-RELATED"/>
    <property type="match status" value="1"/>
</dbReference>
<dbReference type="PROSITE" id="PS50893">
    <property type="entry name" value="ABC_TRANSPORTER_2"/>
    <property type="match status" value="1"/>
</dbReference>
<gene>
    <name evidence="6" type="ORF">G4V63_07320</name>
</gene>
<sequence>MTAVHADTKISHADGAVPGAIALFVDNVILAFGGLTVLNGISLNVRMGELLALIGPNGAGKTSVLNCISGLYRPSSGRIRVGDTDITGFKPDRVARLGVSRTFQHGELFPQMSVIDNLLTARHARIDTAAFSEIFRTRAARREEERHRTHVEGVLKFVELERYRDAIAGDLSFGQQKIVGFARALAAEPSVLLLDEPSAGLSRDDREGLA</sequence>
<feature type="domain" description="ABC transporter" evidence="5">
    <location>
        <begin position="23"/>
        <end position="209"/>
    </location>
</feature>
<feature type="non-terminal residue" evidence="6">
    <location>
        <position position="210"/>
    </location>
</feature>
<evidence type="ECO:0000313" key="7">
    <source>
        <dbReference type="Proteomes" id="UP000480266"/>
    </source>
</evidence>
<dbReference type="InterPro" id="IPR003439">
    <property type="entry name" value="ABC_transporter-like_ATP-bd"/>
</dbReference>
<keyword evidence="2" id="KW-0547">Nucleotide-binding</keyword>
<keyword evidence="3 6" id="KW-0067">ATP-binding</keyword>
<evidence type="ECO:0000256" key="1">
    <source>
        <dbReference type="ARBA" id="ARBA00022448"/>
    </source>
</evidence>
<reference evidence="6" key="1">
    <citation type="submission" date="2020-02" db="EMBL/GenBank/DDBJ databases">
        <title>Draft genome sequence of Candidatus Afipia apatlaquensis IBT-C3, a potential strain for decolorization of textile dyes.</title>
        <authorList>
            <person name="Sanchez-Reyes A."/>
            <person name="Breton-Deval L."/>
            <person name="Mangelson H."/>
            <person name="Sanchez-Flores A."/>
        </authorList>
    </citation>
    <scope>NUCLEOTIDE SEQUENCE [LARGE SCALE GENOMIC DNA]</scope>
    <source>
        <strain evidence="6">IBT-C3</strain>
    </source>
</reference>
<protein>
    <submittedName>
        <fullName evidence="6">ATP-binding cassette domain-containing protein</fullName>
    </submittedName>
</protein>
<keyword evidence="7" id="KW-1185">Reference proteome</keyword>
<evidence type="ECO:0000256" key="3">
    <source>
        <dbReference type="ARBA" id="ARBA00022840"/>
    </source>
</evidence>